<dbReference type="EMBL" id="JASBWR010000005">
    <property type="protein sequence ID" value="KAJ9112281.1"/>
    <property type="molecule type" value="Genomic_DNA"/>
</dbReference>
<name>A0ACC2WLG5_9TREE</name>
<accession>A0ACC2WLG5</accession>
<comment type="caution">
    <text evidence="1">The sequence shown here is derived from an EMBL/GenBank/DDBJ whole genome shotgun (WGS) entry which is preliminary data.</text>
</comment>
<dbReference type="Proteomes" id="UP001241377">
    <property type="component" value="Unassembled WGS sequence"/>
</dbReference>
<reference evidence="1" key="1">
    <citation type="submission" date="2023-04" db="EMBL/GenBank/DDBJ databases">
        <title>Draft Genome sequencing of Naganishia species isolated from polar environments using Oxford Nanopore Technology.</title>
        <authorList>
            <person name="Leo P."/>
            <person name="Venkateswaran K."/>
        </authorList>
    </citation>
    <scope>NUCLEOTIDE SEQUENCE</scope>
    <source>
        <strain evidence="1">MNA-CCFEE 5261</strain>
    </source>
</reference>
<protein>
    <submittedName>
        <fullName evidence="1">Uncharacterized protein</fullName>
    </submittedName>
</protein>
<evidence type="ECO:0000313" key="1">
    <source>
        <dbReference type="EMBL" id="KAJ9112281.1"/>
    </source>
</evidence>
<proteinExistence type="predicted"/>
<evidence type="ECO:0000313" key="2">
    <source>
        <dbReference type="Proteomes" id="UP001241377"/>
    </source>
</evidence>
<organism evidence="1 2">
    <name type="scientific">Naganishia cerealis</name>
    <dbReference type="NCBI Taxonomy" id="610337"/>
    <lineage>
        <taxon>Eukaryota</taxon>
        <taxon>Fungi</taxon>
        <taxon>Dikarya</taxon>
        <taxon>Basidiomycota</taxon>
        <taxon>Agaricomycotina</taxon>
        <taxon>Tremellomycetes</taxon>
        <taxon>Filobasidiales</taxon>
        <taxon>Filobasidiaceae</taxon>
        <taxon>Naganishia</taxon>
    </lineage>
</organism>
<sequence length="292" mass="33452">MRALLLSAALLLQLAPATAAPPPGLGPLRPHQSPGWDERHHQAHYSRWSRLDTEHVLHKRQRGDPERTAIQHLFKREADGVFPRSVHDLEFHLAIRLLPRDQDLVEHKLNALHDPSHSSFRQYLDREETMRLLAPSQEALDLAYRFLSEHGIQESHVERTDDNQTLSFWVDIERANRMLNADFAVHKLIDRSRSDPASTPQRNALYQLGTKEYSLPQALAKYVGHINPGNDFPACEAKHSRTRPDRHESHNAVKRLEFTSPARSASSFGIDNLRFRDDPGMLESDLSYADSR</sequence>
<gene>
    <name evidence="1" type="ORF">QFC19_000700</name>
</gene>
<keyword evidence="2" id="KW-1185">Reference proteome</keyword>